<proteinExistence type="predicted"/>
<dbReference type="AlphaFoldDB" id="A0A645FTX3"/>
<sequence>MGIPIKEHNRNGPVPDDELQVLRNFVRAANKENAIDVERSQVINDFFLNLEIVLRIADDETEIPQIGNTFHPFEQHREKWIQNTRDDDTD</sequence>
<name>A0A645FTX3_9ZZZZ</name>
<gene>
    <name evidence="1" type="ORF">SDC9_165272</name>
</gene>
<organism evidence="1">
    <name type="scientific">bioreactor metagenome</name>
    <dbReference type="NCBI Taxonomy" id="1076179"/>
    <lineage>
        <taxon>unclassified sequences</taxon>
        <taxon>metagenomes</taxon>
        <taxon>ecological metagenomes</taxon>
    </lineage>
</organism>
<comment type="caution">
    <text evidence="1">The sequence shown here is derived from an EMBL/GenBank/DDBJ whole genome shotgun (WGS) entry which is preliminary data.</text>
</comment>
<dbReference type="EMBL" id="VSSQ01065157">
    <property type="protein sequence ID" value="MPN17915.1"/>
    <property type="molecule type" value="Genomic_DNA"/>
</dbReference>
<evidence type="ECO:0000313" key="1">
    <source>
        <dbReference type="EMBL" id="MPN17915.1"/>
    </source>
</evidence>
<accession>A0A645FTX3</accession>
<protein>
    <submittedName>
        <fullName evidence="1">Uncharacterized protein</fullName>
    </submittedName>
</protein>
<reference evidence="1" key="1">
    <citation type="submission" date="2019-08" db="EMBL/GenBank/DDBJ databases">
        <authorList>
            <person name="Kucharzyk K."/>
            <person name="Murdoch R.W."/>
            <person name="Higgins S."/>
            <person name="Loffler F."/>
        </authorList>
    </citation>
    <scope>NUCLEOTIDE SEQUENCE</scope>
</reference>